<evidence type="ECO:0000313" key="2">
    <source>
        <dbReference type="Proteomes" id="UP000053854"/>
    </source>
</evidence>
<feature type="non-terminal residue" evidence="1">
    <location>
        <position position="1"/>
    </location>
</feature>
<reference evidence="1 2" key="1">
    <citation type="submission" date="2014-04" db="EMBL/GenBank/DDBJ databases">
        <title>Genome evolution of avian class.</title>
        <authorList>
            <person name="Zhang G."/>
            <person name="Li C."/>
        </authorList>
    </citation>
    <scope>NUCLEOTIDE SEQUENCE [LARGE SCALE GENOMIC DNA]</scope>
    <source>
        <strain evidence="1">BGI_N338</strain>
    </source>
</reference>
<evidence type="ECO:0000313" key="1">
    <source>
        <dbReference type="EMBL" id="KFZ63407.1"/>
    </source>
</evidence>
<proteinExistence type="predicted"/>
<dbReference type="AlphaFoldDB" id="A0A094L1N9"/>
<dbReference type="GO" id="GO:0031012">
    <property type="term" value="C:extracellular matrix"/>
    <property type="evidence" value="ECO:0007669"/>
    <property type="project" value="TreeGrafter"/>
</dbReference>
<dbReference type="GO" id="GO:0061343">
    <property type="term" value="P:cell adhesion involved in heart morphogenesis"/>
    <property type="evidence" value="ECO:0007669"/>
    <property type="project" value="TreeGrafter"/>
</dbReference>
<dbReference type="PANTHER" id="PTHR33395:SF22">
    <property type="entry name" value="REVERSE TRANSCRIPTASE DOMAIN-CONTAINING PROTEIN"/>
    <property type="match status" value="1"/>
</dbReference>
<gene>
    <name evidence="1" type="ORF">N338_01387</name>
</gene>
<feature type="non-terminal residue" evidence="1">
    <location>
        <position position="202"/>
    </location>
</feature>
<dbReference type="OrthoDB" id="6381896at2759"/>
<name>A0A094L1N9_PODCR</name>
<dbReference type="EMBL" id="KL269348">
    <property type="protein sequence ID" value="KFZ63407.1"/>
    <property type="molecule type" value="Genomic_DNA"/>
</dbReference>
<dbReference type="GO" id="GO:0007508">
    <property type="term" value="P:larval heart development"/>
    <property type="evidence" value="ECO:0007669"/>
    <property type="project" value="TreeGrafter"/>
</dbReference>
<keyword evidence="2" id="KW-1185">Reference proteome</keyword>
<dbReference type="Proteomes" id="UP000053854">
    <property type="component" value="Unassembled WGS sequence"/>
</dbReference>
<sequence length="202" mass="23243">SRNVGLAKSGIRTLNFRRANFRLFKELLAKISWEVVLRDRNAEEGWLLFKDAFLRAQELFVPLKKKVGRRGRKPAWLGKDLLAKLRDKKGKYRLWKRGSVAWKEYRDAVRNCRDGIRKAKVQMELNLVRDVKNNKKGFYRYIGQKRQAKESVPPLVNEKGELAVTDVEKAEVLNEFFASVFSGSQDSHNSEAPDPCIPGPLG</sequence>
<protein>
    <submittedName>
        <fullName evidence="1">Uncharacterized protein</fullName>
    </submittedName>
</protein>
<dbReference type="PANTHER" id="PTHR33395">
    <property type="entry name" value="TRANSCRIPTASE, PUTATIVE-RELATED-RELATED"/>
    <property type="match status" value="1"/>
</dbReference>
<organism evidence="1 2">
    <name type="scientific">Podiceps cristatus</name>
    <name type="common">Great crested grebe</name>
    <dbReference type="NCBI Taxonomy" id="345573"/>
    <lineage>
        <taxon>Eukaryota</taxon>
        <taxon>Metazoa</taxon>
        <taxon>Chordata</taxon>
        <taxon>Craniata</taxon>
        <taxon>Vertebrata</taxon>
        <taxon>Euteleostomi</taxon>
        <taxon>Archelosauria</taxon>
        <taxon>Archosauria</taxon>
        <taxon>Dinosauria</taxon>
        <taxon>Saurischia</taxon>
        <taxon>Theropoda</taxon>
        <taxon>Coelurosauria</taxon>
        <taxon>Aves</taxon>
        <taxon>Neognathae</taxon>
        <taxon>Neoaves</taxon>
        <taxon>Mirandornithes</taxon>
        <taxon>Podicipediformes</taxon>
        <taxon>Podicipedidae</taxon>
        <taxon>Podiceps</taxon>
    </lineage>
</organism>
<accession>A0A094L1N9</accession>